<evidence type="ECO:0000256" key="8">
    <source>
        <dbReference type="ARBA" id="ARBA00023157"/>
    </source>
</evidence>
<dbReference type="AlphaFoldDB" id="A0A8C5M3K8"/>
<dbReference type="GO" id="GO:0001503">
    <property type="term" value="P:ossification"/>
    <property type="evidence" value="ECO:0007669"/>
    <property type="project" value="UniProtKB-KW"/>
</dbReference>
<dbReference type="FunFam" id="2.10.90.10:FF:000003">
    <property type="entry name" value="Bone morphogenetic protein 5"/>
    <property type="match status" value="1"/>
</dbReference>
<dbReference type="PANTHER" id="PTHR11848">
    <property type="entry name" value="TGF-BETA FAMILY"/>
    <property type="match status" value="1"/>
</dbReference>
<dbReference type="OrthoDB" id="5987191at2759"/>
<dbReference type="Proteomes" id="UP000694569">
    <property type="component" value="Unplaced"/>
</dbReference>
<keyword evidence="3" id="KW-0202">Cytokine</keyword>
<dbReference type="GO" id="GO:0005125">
    <property type="term" value="F:cytokine activity"/>
    <property type="evidence" value="ECO:0007669"/>
    <property type="project" value="UniProtKB-KW"/>
</dbReference>
<evidence type="ECO:0000256" key="4">
    <source>
        <dbReference type="ARBA" id="ARBA00022525"/>
    </source>
</evidence>
<dbReference type="PROSITE" id="PS00250">
    <property type="entry name" value="TGF_BETA_1"/>
    <property type="match status" value="1"/>
</dbReference>
<keyword evidence="8" id="KW-1015">Disulfide bond</keyword>
<keyword evidence="5" id="KW-0732">Signal</keyword>
<dbReference type="InterPro" id="IPR017948">
    <property type="entry name" value="TGFb_CS"/>
</dbReference>
<reference evidence="13" key="2">
    <citation type="submission" date="2025-09" db="UniProtKB">
        <authorList>
            <consortium name="Ensembl"/>
        </authorList>
    </citation>
    <scope>IDENTIFICATION</scope>
</reference>
<dbReference type="PANTHER" id="PTHR11848:SF310">
    <property type="entry name" value="PROTEIN 60A-RELATED"/>
    <property type="match status" value="1"/>
</dbReference>
<dbReference type="CDD" id="cd13761">
    <property type="entry name" value="TGF_beta_BMP5_like"/>
    <property type="match status" value="1"/>
</dbReference>
<dbReference type="Gene3D" id="2.10.90.10">
    <property type="entry name" value="Cystine-knot cytokines"/>
    <property type="match status" value="1"/>
</dbReference>
<comment type="similarity">
    <text evidence="2 11">Belongs to the TGF-beta family.</text>
</comment>
<evidence type="ECO:0000313" key="13">
    <source>
        <dbReference type="Ensembl" id="ENSLLEP00000008124.1"/>
    </source>
</evidence>
<evidence type="ECO:0000256" key="7">
    <source>
        <dbReference type="ARBA" id="ARBA00023030"/>
    </source>
</evidence>
<accession>A0A8C5M3K8</accession>
<dbReference type="GeneTree" id="ENSGT00940000156490"/>
<evidence type="ECO:0000256" key="6">
    <source>
        <dbReference type="ARBA" id="ARBA00022855"/>
    </source>
</evidence>
<dbReference type="InterPro" id="IPR001111">
    <property type="entry name" value="TGF-b_propeptide"/>
</dbReference>
<sequence length="429" mass="49306">MVAWIKIKAVYILFYGCLSISFKISDHLLENEVRSSGAQRKLKAQARHDIQREILSILGLQHRPRPNLIERKMSAPLFMMDLYNAMAVVEENEAGFSYADKPVSKFAIDDPLLASFQERNLLLNTNMVMSFVNLVENDIEIYEKWYRKEFKFDLNDIPQDEEIISAEFRLYKDLLEVNETFQINIFQVLALHPDKDQELLQLGSQVVCGFDKGWLTFDITASSIQWLFNPDSNLGLQVSVETLDEQGVDPRSIGIVGRNGSQDKQPFMVTFFKSSEVHLRSIRSTSNREWNEESTKTLEEPDNPLLPNLSETFLSSSIGSNRYVRQSCKRHELNVSFRHLGWHDWIIAPEGYSAYYCDGECAFPLNSHMNATNHAIVQTLIHFINPDTVPRPCCAPSELLDISVLFFDDHSNVILKKYKNMMVRSCGCQ</sequence>
<dbReference type="Ensembl" id="ENSLLET00000008453.1">
    <property type="protein sequence ID" value="ENSLLEP00000008124.1"/>
    <property type="gene ID" value="ENSLLEG00000005160.1"/>
</dbReference>
<keyword evidence="14" id="KW-1185">Reference proteome</keyword>
<proteinExistence type="inferred from homology"/>
<evidence type="ECO:0000259" key="12">
    <source>
        <dbReference type="PROSITE" id="PS51362"/>
    </source>
</evidence>
<keyword evidence="10" id="KW-0891">Chondrogenesis</keyword>
<keyword evidence="7 11" id="KW-0339">Growth factor</keyword>
<feature type="domain" description="TGF-beta family profile" evidence="12">
    <location>
        <begin position="319"/>
        <end position="429"/>
    </location>
</feature>
<dbReference type="SUPFAM" id="SSF57501">
    <property type="entry name" value="Cystine-knot cytokines"/>
    <property type="match status" value="1"/>
</dbReference>
<name>A0A8C5M3K8_9ANUR</name>
<evidence type="ECO:0000256" key="9">
    <source>
        <dbReference type="ARBA" id="ARBA00023180"/>
    </source>
</evidence>
<dbReference type="InterPro" id="IPR001839">
    <property type="entry name" value="TGF-b_C"/>
</dbReference>
<evidence type="ECO:0000256" key="11">
    <source>
        <dbReference type="RuleBase" id="RU000354"/>
    </source>
</evidence>
<dbReference type="InterPro" id="IPR015615">
    <property type="entry name" value="TGF-beta-rel"/>
</dbReference>
<evidence type="ECO:0000256" key="1">
    <source>
        <dbReference type="ARBA" id="ARBA00004613"/>
    </source>
</evidence>
<evidence type="ECO:0000256" key="5">
    <source>
        <dbReference type="ARBA" id="ARBA00022729"/>
    </source>
</evidence>
<evidence type="ECO:0000313" key="14">
    <source>
        <dbReference type="Proteomes" id="UP000694569"/>
    </source>
</evidence>
<protein>
    <recommendedName>
        <fullName evidence="12">TGF-beta family profile domain-containing protein</fullName>
    </recommendedName>
</protein>
<reference evidence="13" key="1">
    <citation type="submission" date="2025-08" db="UniProtKB">
        <authorList>
            <consortium name="Ensembl"/>
        </authorList>
    </citation>
    <scope>IDENTIFICATION</scope>
</reference>
<dbReference type="GO" id="GO:0051216">
    <property type="term" value="P:cartilage development"/>
    <property type="evidence" value="ECO:0007669"/>
    <property type="project" value="UniProtKB-KW"/>
</dbReference>
<keyword evidence="4" id="KW-0964">Secreted</keyword>
<dbReference type="Pfam" id="PF00019">
    <property type="entry name" value="TGF_beta"/>
    <property type="match status" value="1"/>
</dbReference>
<organism evidence="13 14">
    <name type="scientific">Leptobrachium leishanense</name>
    <name type="common">Leishan spiny toad</name>
    <dbReference type="NCBI Taxonomy" id="445787"/>
    <lineage>
        <taxon>Eukaryota</taxon>
        <taxon>Metazoa</taxon>
        <taxon>Chordata</taxon>
        <taxon>Craniata</taxon>
        <taxon>Vertebrata</taxon>
        <taxon>Euteleostomi</taxon>
        <taxon>Amphibia</taxon>
        <taxon>Batrachia</taxon>
        <taxon>Anura</taxon>
        <taxon>Pelobatoidea</taxon>
        <taxon>Megophryidae</taxon>
        <taxon>Leptobrachium</taxon>
    </lineage>
</organism>
<dbReference type="GO" id="GO:0005615">
    <property type="term" value="C:extracellular space"/>
    <property type="evidence" value="ECO:0007669"/>
    <property type="project" value="UniProtKB-KW"/>
</dbReference>
<dbReference type="SMART" id="SM00204">
    <property type="entry name" value="TGFB"/>
    <property type="match status" value="1"/>
</dbReference>
<dbReference type="PROSITE" id="PS51362">
    <property type="entry name" value="TGF_BETA_2"/>
    <property type="match status" value="1"/>
</dbReference>
<dbReference type="InterPro" id="IPR029034">
    <property type="entry name" value="Cystine-knot_cytokine"/>
</dbReference>
<evidence type="ECO:0000256" key="3">
    <source>
        <dbReference type="ARBA" id="ARBA00022514"/>
    </source>
</evidence>
<keyword evidence="6" id="KW-0892">Osteogenesis</keyword>
<keyword evidence="9" id="KW-0325">Glycoprotein</keyword>
<dbReference type="Pfam" id="PF00688">
    <property type="entry name" value="TGFb_propeptide"/>
    <property type="match status" value="1"/>
</dbReference>
<dbReference type="Gene3D" id="2.60.120.970">
    <property type="match status" value="1"/>
</dbReference>
<comment type="subcellular location">
    <subcellularLocation>
        <location evidence="1">Secreted</location>
    </subcellularLocation>
</comment>
<evidence type="ECO:0000256" key="2">
    <source>
        <dbReference type="ARBA" id="ARBA00006656"/>
    </source>
</evidence>
<dbReference type="GO" id="GO:0008083">
    <property type="term" value="F:growth factor activity"/>
    <property type="evidence" value="ECO:0007669"/>
    <property type="project" value="UniProtKB-KW"/>
</dbReference>
<evidence type="ECO:0000256" key="10">
    <source>
        <dbReference type="ARBA" id="ARBA00023188"/>
    </source>
</evidence>